<evidence type="ECO:0000313" key="2">
    <source>
        <dbReference type="Proteomes" id="UP000465035"/>
    </source>
</evidence>
<protein>
    <submittedName>
        <fullName evidence="1">Uncharacterized protein</fullName>
    </submittedName>
</protein>
<dbReference type="EMBL" id="CP047121">
    <property type="protein sequence ID" value="QHB53446.1"/>
    <property type="molecule type" value="Genomic_DNA"/>
</dbReference>
<dbReference type="AlphaFoldDB" id="A0A6P1E7P1"/>
<name>A0A6P1E7P1_LENHI</name>
<dbReference type="Proteomes" id="UP000465035">
    <property type="component" value="Chromosome"/>
</dbReference>
<organism evidence="1 2">
    <name type="scientific">Lentilactobacillus hilgardii</name>
    <name type="common">Lactobacillus hilgardii</name>
    <dbReference type="NCBI Taxonomy" id="1588"/>
    <lineage>
        <taxon>Bacteria</taxon>
        <taxon>Bacillati</taxon>
        <taxon>Bacillota</taxon>
        <taxon>Bacilli</taxon>
        <taxon>Lactobacillales</taxon>
        <taxon>Lactobacillaceae</taxon>
        <taxon>Lentilactobacillus</taxon>
    </lineage>
</organism>
<proteinExistence type="predicted"/>
<accession>A0A6P1E7P1</accession>
<sequence length="185" mass="21713">MKCIGETEMRNNELMMYLELAFINYNEFAMKHCNLSFFTREINSEVTVYTVPESEIFFLPRDLPKILRYITQYEDENMYSLDVIDDLRLLLRKIRKGGLRDYPQKAVNSLNVAVDNILCNSIDLNKQTKYYRVVSTNEKEVELIEIANHDGKPIFSVTRGKSIKVKVTHNAIILNGRLLVRYVHR</sequence>
<evidence type="ECO:0000313" key="1">
    <source>
        <dbReference type="EMBL" id="QHB53446.1"/>
    </source>
</evidence>
<reference evidence="1 2" key="1">
    <citation type="submission" date="2019-12" db="EMBL/GenBank/DDBJ databases">
        <title>Lactobacillus hilgardii FLUB.</title>
        <authorList>
            <person name="Gustaw K."/>
        </authorList>
    </citation>
    <scope>NUCLEOTIDE SEQUENCE [LARGE SCALE GENOMIC DNA]</scope>
    <source>
        <strain evidence="1 2">FLUB</strain>
    </source>
</reference>
<gene>
    <name evidence="1" type="ORF">GQR93_11790</name>
</gene>